<evidence type="ECO:0000259" key="1">
    <source>
        <dbReference type="Pfam" id="PF06985"/>
    </source>
</evidence>
<dbReference type="InterPro" id="IPR010730">
    <property type="entry name" value="HET"/>
</dbReference>
<evidence type="ECO:0000313" key="2">
    <source>
        <dbReference type="EMBL" id="KAF1989441.1"/>
    </source>
</evidence>
<feature type="non-terminal residue" evidence="2">
    <location>
        <position position="1"/>
    </location>
</feature>
<keyword evidence="3" id="KW-1185">Reference proteome</keyword>
<dbReference type="PANTHER" id="PTHR33112">
    <property type="entry name" value="DOMAIN PROTEIN, PUTATIVE-RELATED"/>
    <property type="match status" value="1"/>
</dbReference>
<sequence>LEEYACLSHCWGGLQPIQTTRGNIESHKRGIDLAKLPLTFREAVLFTRRLGIRYLWIDSLCIIQDNILDWQEQSSNMCSVYGNSHLVLAATKAANPMDGCFAKSQSEYVGWHSPSSAHDNFPLLQRAWVLQERYMAPRVLHFTQEELMWECMAGQSCECTAGGVSNFPLLNIKTGAYHMTSADSSEMNMLWRLLVKRYSSLDLSFESDRLAALSGLAKYYQSHGAGEYLAGVWKEHLREGDLAWTVRPHKSKRRSVQLAPTWSWASIEGSVSY</sequence>
<dbReference type="EMBL" id="ML977145">
    <property type="protein sequence ID" value="KAF1989441.1"/>
    <property type="molecule type" value="Genomic_DNA"/>
</dbReference>
<protein>
    <submittedName>
        <fullName evidence="2">HET-domain-containing protein</fullName>
    </submittedName>
</protein>
<dbReference type="Pfam" id="PF06985">
    <property type="entry name" value="HET"/>
    <property type="match status" value="1"/>
</dbReference>
<dbReference type="AlphaFoldDB" id="A0A6G1H8B3"/>
<organism evidence="2 3">
    <name type="scientific">Aulographum hederae CBS 113979</name>
    <dbReference type="NCBI Taxonomy" id="1176131"/>
    <lineage>
        <taxon>Eukaryota</taxon>
        <taxon>Fungi</taxon>
        <taxon>Dikarya</taxon>
        <taxon>Ascomycota</taxon>
        <taxon>Pezizomycotina</taxon>
        <taxon>Dothideomycetes</taxon>
        <taxon>Pleosporomycetidae</taxon>
        <taxon>Aulographales</taxon>
        <taxon>Aulographaceae</taxon>
    </lineage>
</organism>
<gene>
    <name evidence="2" type="ORF">K402DRAFT_296160</name>
</gene>
<dbReference type="Proteomes" id="UP000800041">
    <property type="component" value="Unassembled WGS sequence"/>
</dbReference>
<name>A0A6G1H8B3_9PEZI</name>
<dbReference type="OrthoDB" id="5362512at2759"/>
<accession>A0A6G1H8B3</accession>
<proteinExistence type="predicted"/>
<feature type="domain" description="Heterokaryon incompatibility" evidence="1">
    <location>
        <begin position="4"/>
        <end position="112"/>
    </location>
</feature>
<evidence type="ECO:0000313" key="3">
    <source>
        <dbReference type="Proteomes" id="UP000800041"/>
    </source>
</evidence>
<feature type="non-terminal residue" evidence="2">
    <location>
        <position position="273"/>
    </location>
</feature>
<dbReference type="PANTHER" id="PTHR33112:SF9">
    <property type="entry name" value="HETEROKARYON INCOMPATIBILITY DOMAIN-CONTAINING PROTEIN"/>
    <property type="match status" value="1"/>
</dbReference>
<reference evidence="2" key="1">
    <citation type="journal article" date="2020" name="Stud. Mycol.">
        <title>101 Dothideomycetes genomes: a test case for predicting lifestyles and emergence of pathogens.</title>
        <authorList>
            <person name="Haridas S."/>
            <person name="Albert R."/>
            <person name="Binder M."/>
            <person name="Bloem J."/>
            <person name="Labutti K."/>
            <person name="Salamov A."/>
            <person name="Andreopoulos B."/>
            <person name="Baker S."/>
            <person name="Barry K."/>
            <person name="Bills G."/>
            <person name="Bluhm B."/>
            <person name="Cannon C."/>
            <person name="Castanera R."/>
            <person name="Culley D."/>
            <person name="Daum C."/>
            <person name="Ezra D."/>
            <person name="Gonzalez J."/>
            <person name="Henrissat B."/>
            <person name="Kuo A."/>
            <person name="Liang C."/>
            <person name="Lipzen A."/>
            <person name="Lutzoni F."/>
            <person name="Magnuson J."/>
            <person name="Mondo S."/>
            <person name="Nolan M."/>
            <person name="Ohm R."/>
            <person name="Pangilinan J."/>
            <person name="Park H.-J."/>
            <person name="Ramirez L."/>
            <person name="Alfaro M."/>
            <person name="Sun H."/>
            <person name="Tritt A."/>
            <person name="Yoshinaga Y."/>
            <person name="Zwiers L.-H."/>
            <person name="Turgeon B."/>
            <person name="Goodwin S."/>
            <person name="Spatafora J."/>
            <person name="Crous P."/>
            <person name="Grigoriev I."/>
        </authorList>
    </citation>
    <scope>NUCLEOTIDE SEQUENCE</scope>
    <source>
        <strain evidence="2">CBS 113979</strain>
    </source>
</reference>